<dbReference type="OrthoDB" id="6882680at2"/>
<protein>
    <submittedName>
        <fullName evidence="4">Aldehyde dehydrogenase</fullName>
    </submittedName>
</protein>
<comment type="caution">
    <text evidence="4">The sequence shown here is derived from an EMBL/GenBank/DDBJ whole genome shotgun (WGS) entry which is preliminary data.</text>
</comment>
<sequence>MSDVPHYNMFIDGQWVEGSSVWGVKEPSTGETCATVAYGGVSYTDRAIEAATRAHTEGVWRKKTPAERADVLDRIHQILSAKVEDLAHLVASENGATVRCATAFHVGVALGSLKYFADQTRVYEFRKANEPTQLPLPAQGYIHRDPVGVVGAILPFNFPLVLGIWKIGPALAAGNTIVVKPDENTPQTLLEFAKAAEEAGLPPGVFNVVLGDGEAVGGRLAEHPGIRKIAFTGSTEVGKIVMRGAASNVKKVTLELGGKGPSIILDDANLDLAVRGSLFAFLMYNGQVCESGTRTFVPRALYDDVVQLMVEATKTLKIGDPHDPDTDFGPIIDQEAVDRIQQMVAHAVEQGATVAYRGALDLDEKFRGGTWVAPVILSNVTNEMDIARNEAFGPVGVVIPYDTVEEAIEMANDSEYGLAAGVWGGDEERAIDVASQLEAGTVWVNDWHMFPLTGPFGGFKQSGLGRELGAHAFDEYTEEKYIHVAANQDLQQRAYGLLFGHS</sequence>
<name>A0A3M9MIU9_9MICO</name>
<dbReference type="InterPro" id="IPR016163">
    <property type="entry name" value="Ald_DH_C"/>
</dbReference>
<dbReference type="Proteomes" id="UP000271678">
    <property type="component" value="Unassembled WGS sequence"/>
</dbReference>
<dbReference type="GO" id="GO:0016620">
    <property type="term" value="F:oxidoreductase activity, acting on the aldehyde or oxo group of donors, NAD or NADP as acceptor"/>
    <property type="evidence" value="ECO:0007669"/>
    <property type="project" value="InterPro"/>
</dbReference>
<proteinExistence type="inferred from homology"/>
<feature type="domain" description="Aldehyde dehydrogenase" evidence="3">
    <location>
        <begin position="15"/>
        <end position="481"/>
    </location>
</feature>
<evidence type="ECO:0000313" key="4">
    <source>
        <dbReference type="EMBL" id="RNI25492.1"/>
    </source>
</evidence>
<evidence type="ECO:0000256" key="2">
    <source>
        <dbReference type="ARBA" id="ARBA00023002"/>
    </source>
</evidence>
<dbReference type="InterPro" id="IPR016162">
    <property type="entry name" value="Ald_DH_N"/>
</dbReference>
<dbReference type="InterPro" id="IPR015590">
    <property type="entry name" value="Aldehyde_DH_dom"/>
</dbReference>
<dbReference type="FunFam" id="3.40.605.10:FF:000007">
    <property type="entry name" value="NAD/NADP-dependent betaine aldehyde dehydrogenase"/>
    <property type="match status" value="1"/>
</dbReference>
<evidence type="ECO:0000256" key="1">
    <source>
        <dbReference type="ARBA" id="ARBA00009986"/>
    </source>
</evidence>
<organism evidence="4 5">
    <name type="scientific">Flexivirga caeni</name>
    <dbReference type="NCBI Taxonomy" id="2294115"/>
    <lineage>
        <taxon>Bacteria</taxon>
        <taxon>Bacillati</taxon>
        <taxon>Actinomycetota</taxon>
        <taxon>Actinomycetes</taxon>
        <taxon>Micrococcales</taxon>
        <taxon>Dermacoccaceae</taxon>
        <taxon>Flexivirga</taxon>
    </lineage>
</organism>
<dbReference type="PANTHER" id="PTHR11699">
    <property type="entry name" value="ALDEHYDE DEHYDROGENASE-RELATED"/>
    <property type="match status" value="1"/>
</dbReference>
<gene>
    <name evidence="4" type="ORF">EFY87_00360</name>
</gene>
<dbReference type="AlphaFoldDB" id="A0A3M9MIU9"/>
<dbReference type="FunFam" id="3.40.605.10:FF:000026">
    <property type="entry name" value="Aldehyde dehydrogenase, putative"/>
    <property type="match status" value="1"/>
</dbReference>
<reference evidence="4 5" key="1">
    <citation type="submission" date="2018-11" db="EMBL/GenBank/DDBJ databases">
        <title>Draft genome of Simplicispira Flexivirga sp. BO-16.</title>
        <authorList>
            <person name="Im W.T."/>
        </authorList>
    </citation>
    <scope>NUCLEOTIDE SEQUENCE [LARGE SCALE GENOMIC DNA]</scope>
    <source>
        <strain evidence="4 5">BO-16</strain>
    </source>
</reference>
<dbReference type="FunFam" id="3.40.309.10:FF:000012">
    <property type="entry name" value="Betaine aldehyde dehydrogenase"/>
    <property type="match status" value="1"/>
</dbReference>
<dbReference type="Pfam" id="PF00171">
    <property type="entry name" value="Aldedh"/>
    <property type="match status" value="1"/>
</dbReference>
<keyword evidence="5" id="KW-1185">Reference proteome</keyword>
<comment type="similarity">
    <text evidence="1">Belongs to the aldehyde dehydrogenase family.</text>
</comment>
<keyword evidence="2" id="KW-0560">Oxidoreductase</keyword>
<accession>A0A3M9MIU9</accession>
<evidence type="ECO:0000313" key="5">
    <source>
        <dbReference type="Proteomes" id="UP000271678"/>
    </source>
</evidence>
<dbReference type="EMBL" id="RJJQ01000001">
    <property type="protein sequence ID" value="RNI25492.1"/>
    <property type="molecule type" value="Genomic_DNA"/>
</dbReference>
<dbReference type="Gene3D" id="3.40.309.10">
    <property type="entry name" value="Aldehyde Dehydrogenase, Chain A, domain 2"/>
    <property type="match status" value="1"/>
</dbReference>
<dbReference type="Gene3D" id="3.40.605.10">
    <property type="entry name" value="Aldehyde Dehydrogenase, Chain A, domain 1"/>
    <property type="match status" value="1"/>
</dbReference>
<dbReference type="InterPro" id="IPR016161">
    <property type="entry name" value="Ald_DH/histidinol_DH"/>
</dbReference>
<dbReference type="SUPFAM" id="SSF53720">
    <property type="entry name" value="ALDH-like"/>
    <property type="match status" value="1"/>
</dbReference>
<evidence type="ECO:0000259" key="3">
    <source>
        <dbReference type="Pfam" id="PF00171"/>
    </source>
</evidence>